<comment type="similarity">
    <text evidence="1">Belongs to the HTATSF1 family.</text>
</comment>
<dbReference type="GO" id="GO:0000398">
    <property type="term" value="P:mRNA splicing, via spliceosome"/>
    <property type="evidence" value="ECO:0007669"/>
    <property type="project" value="InterPro"/>
</dbReference>
<evidence type="ECO:0000256" key="2">
    <source>
        <dbReference type="ARBA" id="ARBA00022664"/>
    </source>
</evidence>
<accession>A0A8H4FJT4</accession>
<keyword evidence="11" id="KW-1185">Reference proteome</keyword>
<dbReference type="RefSeq" id="XP_045262743.1">
    <property type="nucleotide sequence ID" value="XM_045404800.1"/>
</dbReference>
<dbReference type="InterPro" id="IPR012677">
    <property type="entry name" value="Nucleotide-bd_a/b_plait_sf"/>
</dbReference>
<feature type="domain" description="RRM" evidence="8">
    <location>
        <begin position="669"/>
        <end position="754"/>
    </location>
</feature>
<dbReference type="CDD" id="cd12285">
    <property type="entry name" value="RRM3_RBM39_like"/>
    <property type="match status" value="1"/>
</dbReference>
<dbReference type="PROSITE" id="PS50102">
    <property type="entry name" value="RRM"/>
    <property type="match status" value="2"/>
</dbReference>
<dbReference type="GO" id="GO:0005684">
    <property type="term" value="C:U2-type spliceosomal complex"/>
    <property type="evidence" value="ECO:0007669"/>
    <property type="project" value="TreeGrafter"/>
</dbReference>
<feature type="compositionally biased region" description="Basic and acidic residues" evidence="7">
    <location>
        <begin position="625"/>
        <end position="635"/>
    </location>
</feature>
<keyword evidence="2" id="KW-0507">mRNA processing</keyword>
<keyword evidence="5" id="KW-0508">mRNA splicing</keyword>
<dbReference type="SMART" id="SM00360">
    <property type="entry name" value="RRM"/>
    <property type="match status" value="2"/>
</dbReference>
<comment type="caution">
    <text evidence="10">The sequence shown here is derived from an EMBL/GenBank/DDBJ whole genome shotgun (WGS) entry which is preliminary data.</text>
</comment>
<dbReference type="AlphaFoldDB" id="A0A8H4FJT4"/>
<dbReference type="InterPro" id="IPR044868">
    <property type="entry name" value="Rpn13/ADRM1_Pru"/>
</dbReference>
<proteinExistence type="inferred from homology"/>
<dbReference type="PANTHER" id="PTHR15608">
    <property type="entry name" value="SPLICING FACTOR U2AF-ASSOCIATED PROTEIN 2"/>
    <property type="match status" value="1"/>
</dbReference>
<evidence type="ECO:0000256" key="4">
    <source>
        <dbReference type="ARBA" id="ARBA00022884"/>
    </source>
</evidence>
<dbReference type="SUPFAM" id="SSF54928">
    <property type="entry name" value="RNA-binding domain, RBD"/>
    <property type="match status" value="2"/>
</dbReference>
<protein>
    <submittedName>
        <fullName evidence="10">Splicing factor U2AF-associated protein 2</fullName>
    </submittedName>
</protein>
<dbReference type="Gene3D" id="1.10.2020.20">
    <property type="match status" value="1"/>
</dbReference>
<sequence length="770" mass="82979">MSIVPIITFKAGICEADTSSKPYKVKPQATPGYIYLYSEDDLIHFCWRERSAAMDSPDLDLVMVPMDGEFLPHTPSDQPTAKTNGRVFVLKFGSSSQRHFFWLQSKPQSRTGDPSWFSPRDKKIGEVVNALLQGEDVNVNRELAQVRNTDDRRDDDDDETMEDAEGQGDHPASGGAGAGATGGDVREEGENAREGGSDGARAAGGSSGNTDADAAVRNFLASLQGNSSLAGSQQRGQEQADKPFPYLHHLLPNETTIPMLRSAPEEYIDTLLGFLPPAIVVLATENDDLGDSEPSADAAAAAMATLSLAEKKSLLERVLRSPQFHQALGSLTMALRDGGLPTVAEALKVKVPNGGYMRGGAMPLGGGEAVEAFVEGVKSTDPLPTSIGDFGNDERISFSKLDNKYLAVLDDGTELEFDPATATWAEAADEPLEPLDDDHTAQLADLSRSASASVGPGGSEAPNANSRKRKDSPSGMDDRGGNGGNGNNRPAKKSKPARAPPQPRQNTAVYVTGLPTDATADEVHELFSRKAGVIAEEIDSGRPRIKMYTGESGNFKGDALVVFFKPQSVEMAIMLLDDTDFRFDGPAGQPRMRVQAADSSYKKTQYEDGAGAEGKESGGSSNGQQKRERNDKDRQKIIRKTQKMAAKLADWSDDEPSMMPTETNSKWDKTVILKHMFTLEELAEDPAALLEIKEDIRDECSKLGTVTNVVLYDEEPDGVVSVKFSKPESAQACIQLMNGRSFDGRVVEASVSTGREKFKQSKKDQASDSD</sequence>
<dbReference type="EMBL" id="WVTB01000054">
    <property type="protein sequence ID" value="KAF3803584.1"/>
    <property type="molecule type" value="Genomic_DNA"/>
</dbReference>
<dbReference type="Proteomes" id="UP000613401">
    <property type="component" value="Unassembled WGS sequence"/>
</dbReference>
<dbReference type="PANTHER" id="PTHR15608:SF0">
    <property type="entry name" value="HIV TAT-SPECIFIC FACTOR 1"/>
    <property type="match status" value="1"/>
</dbReference>
<dbReference type="Pfam" id="PF04683">
    <property type="entry name" value="Rpn13_ADRM1_Pru"/>
    <property type="match status" value="1"/>
</dbReference>
<evidence type="ECO:0000256" key="1">
    <source>
        <dbReference type="ARBA" id="ARBA00007747"/>
    </source>
</evidence>
<evidence type="ECO:0000313" key="10">
    <source>
        <dbReference type="EMBL" id="KAF3803584.1"/>
    </source>
</evidence>
<evidence type="ECO:0000256" key="3">
    <source>
        <dbReference type="ARBA" id="ARBA00022737"/>
    </source>
</evidence>
<feature type="domain" description="Pru" evidence="9">
    <location>
        <begin position="1"/>
        <end position="135"/>
    </location>
</feature>
<dbReference type="InterPro" id="IPR034392">
    <property type="entry name" value="TatSF1-like_RRM1"/>
</dbReference>
<dbReference type="InterPro" id="IPR035979">
    <property type="entry name" value="RBD_domain_sf"/>
</dbReference>
<evidence type="ECO:0000256" key="7">
    <source>
        <dbReference type="SAM" id="MobiDB-lite"/>
    </source>
</evidence>
<dbReference type="InterPro" id="IPR034393">
    <property type="entry name" value="TatSF1-like"/>
</dbReference>
<evidence type="ECO:0000313" key="11">
    <source>
        <dbReference type="Proteomes" id="UP000613401"/>
    </source>
</evidence>
<gene>
    <name evidence="10" type="ORF">GCG54_00004756</name>
</gene>
<feature type="compositionally biased region" description="Acidic residues" evidence="7">
    <location>
        <begin position="153"/>
        <end position="166"/>
    </location>
</feature>
<evidence type="ECO:0000256" key="5">
    <source>
        <dbReference type="ARBA" id="ARBA00023187"/>
    </source>
</evidence>
<evidence type="ECO:0000256" key="6">
    <source>
        <dbReference type="PROSITE-ProRule" id="PRU00176"/>
    </source>
</evidence>
<reference evidence="10" key="2">
    <citation type="submission" date="2020-03" db="EMBL/GenBank/DDBJ databases">
        <authorList>
            <person name="Fu F.-F."/>
            <person name="Chen J."/>
        </authorList>
    </citation>
    <scope>NUCLEOTIDE SEQUENCE</scope>
    <source>
        <strain evidence="10">Lc1</strain>
    </source>
</reference>
<dbReference type="InterPro" id="IPR038108">
    <property type="entry name" value="RPN13_DEUBAD_sf"/>
</dbReference>
<dbReference type="Gene3D" id="3.30.70.330">
    <property type="match status" value="2"/>
</dbReference>
<feature type="region of interest" description="Disordered" evidence="7">
    <location>
        <begin position="141"/>
        <end position="211"/>
    </location>
</feature>
<organism evidence="10 11">
    <name type="scientific">Colletotrichum gloeosporioides</name>
    <name type="common">Anthracnose fungus</name>
    <name type="synonym">Glomerella cingulata</name>
    <dbReference type="NCBI Taxonomy" id="474922"/>
    <lineage>
        <taxon>Eukaryota</taxon>
        <taxon>Fungi</taxon>
        <taxon>Dikarya</taxon>
        <taxon>Ascomycota</taxon>
        <taxon>Pezizomycotina</taxon>
        <taxon>Sordariomycetes</taxon>
        <taxon>Hypocreomycetidae</taxon>
        <taxon>Glomerellales</taxon>
        <taxon>Glomerellaceae</taxon>
        <taxon>Colletotrichum</taxon>
        <taxon>Colletotrichum gloeosporioides species complex</taxon>
    </lineage>
</organism>
<dbReference type="GeneID" id="69011909"/>
<keyword evidence="3" id="KW-0677">Repeat</keyword>
<feature type="compositionally biased region" description="Basic and acidic residues" evidence="7">
    <location>
        <begin position="184"/>
        <end position="196"/>
    </location>
</feature>
<dbReference type="GO" id="GO:0005686">
    <property type="term" value="C:U2 snRNP"/>
    <property type="evidence" value="ECO:0007669"/>
    <property type="project" value="TreeGrafter"/>
</dbReference>
<dbReference type="InterPro" id="IPR000504">
    <property type="entry name" value="RRM_dom"/>
</dbReference>
<keyword evidence="4 6" id="KW-0694">RNA-binding</keyword>
<dbReference type="PROSITE" id="PS51917">
    <property type="entry name" value="PRU"/>
    <property type="match status" value="1"/>
</dbReference>
<dbReference type="FunFam" id="3.30.70.330:FF:000105">
    <property type="entry name" value="HIV Tat-specific factor 1 homolog"/>
    <property type="match status" value="1"/>
</dbReference>
<feature type="region of interest" description="Disordered" evidence="7">
    <location>
        <begin position="447"/>
        <end position="505"/>
    </location>
</feature>
<reference evidence="10" key="1">
    <citation type="journal article" date="2020" name="Phytopathology">
        <title>Genome sequence and comparative analysis of Colletotrichum gloeosporioides isolated from Liriodendron leaves.</title>
        <authorList>
            <person name="Fu F.F."/>
            <person name="Hao Z."/>
            <person name="Wang P."/>
            <person name="Lu Y."/>
            <person name="Xue L.J."/>
            <person name="Wei G."/>
            <person name="Tian Y."/>
            <person name="Baishi H."/>
            <person name="Xu H."/>
            <person name="Shi J."/>
            <person name="Cheng T."/>
            <person name="Wang G."/>
            <person name="Yi Y."/>
            <person name="Chen J."/>
        </authorList>
    </citation>
    <scope>NUCLEOTIDE SEQUENCE</scope>
    <source>
        <strain evidence="10">Lc1</strain>
    </source>
</reference>
<feature type="domain" description="RRM" evidence="8">
    <location>
        <begin position="507"/>
        <end position="599"/>
    </location>
</feature>
<feature type="region of interest" description="Disordered" evidence="7">
    <location>
        <begin position="586"/>
        <end position="635"/>
    </location>
</feature>
<name>A0A8H4FJT4_COLGL</name>
<dbReference type="Gene3D" id="2.30.29.70">
    <property type="entry name" value="Proteasomal ubiquitin receptor Rpn13/ADRM1"/>
    <property type="match status" value="1"/>
</dbReference>
<dbReference type="CDD" id="cd12281">
    <property type="entry name" value="RRM1_TatSF1_like"/>
    <property type="match status" value="1"/>
</dbReference>
<evidence type="ECO:0000259" key="8">
    <source>
        <dbReference type="PROSITE" id="PS50102"/>
    </source>
</evidence>
<dbReference type="InterPro" id="IPR038633">
    <property type="entry name" value="Rpn13/ADRM1_Pru_sf"/>
</dbReference>
<dbReference type="Pfam" id="PF00076">
    <property type="entry name" value="RRM_1"/>
    <property type="match status" value="1"/>
</dbReference>
<dbReference type="GO" id="GO:0003723">
    <property type="term" value="F:RNA binding"/>
    <property type="evidence" value="ECO:0007669"/>
    <property type="project" value="UniProtKB-UniRule"/>
</dbReference>
<evidence type="ECO:0000259" key="9">
    <source>
        <dbReference type="PROSITE" id="PS51917"/>
    </source>
</evidence>